<feature type="chain" id="PRO_5039574390" description="Fibronectin type-III domain-containing protein" evidence="1">
    <location>
        <begin position="27"/>
        <end position="288"/>
    </location>
</feature>
<organism evidence="3 4">
    <name type="scientific">Emergencia timonensis</name>
    <dbReference type="NCBI Taxonomy" id="1776384"/>
    <lineage>
        <taxon>Bacteria</taxon>
        <taxon>Bacillati</taxon>
        <taxon>Bacillota</taxon>
        <taxon>Clostridia</taxon>
        <taxon>Peptostreptococcales</taxon>
        <taxon>Anaerovoracaceae</taxon>
        <taxon>Emergencia</taxon>
    </lineage>
</organism>
<name>A0A415E6B4_9FIRM</name>
<sequence length="288" mass="31959">MTKYRNRSIAVIAALALVISMIPAMAFGASKTVKAVTGLEVYQMSNTSAELDWNYVNGSEGYKVYKATSKTGKYTLVKTIKRGKKTSYTAKNLKLGNTYYFKIKAVDTVYGKKVLSSKFSNIASIKMKQCVPQYTIDFPEKLNADGSLTVTVTNKSKKEIQLAAAPLIFNDLNDWSKDGILLKAVKYENLNTGGVDTEYLNYPYPLLKGEAVKITYELNKELQGTISGIKGEEAPTVINYKDGGEGFAIGLTYRGQFFYMAIQYPDGQKLMTLDEYLQKALDSVDLDN</sequence>
<dbReference type="AlphaFoldDB" id="A0A415E6B4"/>
<dbReference type="SUPFAM" id="SSF49265">
    <property type="entry name" value="Fibronectin type III"/>
    <property type="match status" value="1"/>
</dbReference>
<reference evidence="3 4" key="1">
    <citation type="submission" date="2018-08" db="EMBL/GenBank/DDBJ databases">
        <title>A genome reference for cultivated species of the human gut microbiota.</title>
        <authorList>
            <person name="Zou Y."/>
            <person name="Xue W."/>
            <person name="Luo G."/>
        </authorList>
    </citation>
    <scope>NUCLEOTIDE SEQUENCE [LARGE SCALE GENOMIC DNA]</scope>
    <source>
        <strain evidence="3 4">AM07-24</strain>
    </source>
</reference>
<dbReference type="InterPro" id="IPR013783">
    <property type="entry name" value="Ig-like_fold"/>
</dbReference>
<dbReference type="CDD" id="cd00063">
    <property type="entry name" value="FN3"/>
    <property type="match status" value="1"/>
</dbReference>
<feature type="signal peptide" evidence="1">
    <location>
        <begin position="1"/>
        <end position="26"/>
    </location>
</feature>
<protein>
    <recommendedName>
        <fullName evidence="2">Fibronectin type-III domain-containing protein</fullName>
    </recommendedName>
</protein>
<dbReference type="Gene3D" id="2.60.40.10">
    <property type="entry name" value="Immunoglobulins"/>
    <property type="match status" value="1"/>
</dbReference>
<evidence type="ECO:0000313" key="3">
    <source>
        <dbReference type="EMBL" id="RHJ89268.1"/>
    </source>
</evidence>
<keyword evidence="4" id="KW-1185">Reference proteome</keyword>
<dbReference type="OrthoDB" id="1999618at2"/>
<dbReference type="Proteomes" id="UP000284841">
    <property type="component" value="Unassembled WGS sequence"/>
</dbReference>
<dbReference type="PROSITE" id="PS50853">
    <property type="entry name" value="FN3"/>
    <property type="match status" value="1"/>
</dbReference>
<dbReference type="Pfam" id="PF00041">
    <property type="entry name" value="fn3"/>
    <property type="match status" value="1"/>
</dbReference>
<evidence type="ECO:0000259" key="2">
    <source>
        <dbReference type="PROSITE" id="PS50853"/>
    </source>
</evidence>
<dbReference type="STRING" id="1776384.GCA_900086585_02569"/>
<gene>
    <name evidence="3" type="ORF">DW099_01455</name>
</gene>
<evidence type="ECO:0000313" key="4">
    <source>
        <dbReference type="Proteomes" id="UP000284841"/>
    </source>
</evidence>
<dbReference type="InterPro" id="IPR036116">
    <property type="entry name" value="FN3_sf"/>
</dbReference>
<comment type="caution">
    <text evidence="3">The sequence shown here is derived from an EMBL/GenBank/DDBJ whole genome shotgun (WGS) entry which is preliminary data.</text>
</comment>
<feature type="domain" description="Fibronectin type-III" evidence="2">
    <location>
        <begin position="35"/>
        <end position="130"/>
    </location>
</feature>
<proteinExistence type="predicted"/>
<accession>A0A415E6B4</accession>
<dbReference type="RefSeq" id="WP_118333365.1">
    <property type="nucleotide sequence ID" value="NZ_AP025567.1"/>
</dbReference>
<dbReference type="InterPro" id="IPR003961">
    <property type="entry name" value="FN3_dom"/>
</dbReference>
<dbReference type="EMBL" id="QRMS01000001">
    <property type="protein sequence ID" value="RHJ89268.1"/>
    <property type="molecule type" value="Genomic_DNA"/>
</dbReference>
<keyword evidence="1" id="KW-0732">Signal</keyword>
<evidence type="ECO:0000256" key="1">
    <source>
        <dbReference type="SAM" id="SignalP"/>
    </source>
</evidence>
<dbReference type="SMART" id="SM00060">
    <property type="entry name" value="FN3"/>
    <property type="match status" value="1"/>
</dbReference>